<evidence type="ECO:0008006" key="4">
    <source>
        <dbReference type="Google" id="ProtNLM"/>
    </source>
</evidence>
<dbReference type="AlphaFoldDB" id="A0A1Y1UEY1"/>
<dbReference type="InParanoid" id="A0A1Y1UEY1"/>
<name>A0A1Y1UEY1_9TREE</name>
<evidence type="ECO:0000313" key="2">
    <source>
        <dbReference type="EMBL" id="ORX36603.1"/>
    </source>
</evidence>
<dbReference type="GeneID" id="33560072"/>
<evidence type="ECO:0000256" key="1">
    <source>
        <dbReference type="SAM" id="MobiDB-lite"/>
    </source>
</evidence>
<sequence length="106" mass="11950">MAIKRSSSASFDDNDDHITHSSPDYNPSDDDAPKRKKTKTSSESPKGKTVIRKWTPQEDAIFIELAMQLLKTDMWKVIKEDGRLAYRGSPGITAHVKAMVKKMRGE</sequence>
<reference evidence="2 3" key="1">
    <citation type="submission" date="2017-03" db="EMBL/GenBank/DDBJ databases">
        <title>Widespread Adenine N6-methylation of Active Genes in Fungi.</title>
        <authorList>
            <consortium name="DOE Joint Genome Institute"/>
            <person name="Mondo S.J."/>
            <person name="Dannebaum R.O."/>
            <person name="Kuo R.C."/>
            <person name="Louie K.B."/>
            <person name="Bewick A.J."/>
            <person name="Labutti K."/>
            <person name="Haridas S."/>
            <person name="Kuo A."/>
            <person name="Salamov A."/>
            <person name="Ahrendt S.R."/>
            <person name="Lau R."/>
            <person name="Bowen B.P."/>
            <person name="Lipzen A."/>
            <person name="Sullivan W."/>
            <person name="Andreopoulos W.B."/>
            <person name="Clum A."/>
            <person name="Lindquist E."/>
            <person name="Daum C."/>
            <person name="Northen T.R."/>
            <person name="Ramamoorthy G."/>
            <person name="Schmitz R.J."/>
            <person name="Gryganskyi A."/>
            <person name="Culley D."/>
            <person name="Magnuson J."/>
            <person name="James T.Y."/>
            <person name="O'Malley M.A."/>
            <person name="Stajich J.E."/>
            <person name="Spatafora J.W."/>
            <person name="Visel A."/>
            <person name="Grigoriev I.V."/>
        </authorList>
    </citation>
    <scope>NUCLEOTIDE SEQUENCE [LARGE SCALE GENOMIC DNA]</scope>
    <source>
        <strain evidence="2 3">NRRL Y-17943</strain>
    </source>
</reference>
<comment type="caution">
    <text evidence="2">The sequence shown here is derived from an EMBL/GenBank/DDBJ whole genome shotgun (WGS) entry which is preliminary data.</text>
</comment>
<keyword evidence="3" id="KW-1185">Reference proteome</keyword>
<organism evidence="2 3">
    <name type="scientific">Kockovaella imperatae</name>
    <dbReference type="NCBI Taxonomy" id="4999"/>
    <lineage>
        <taxon>Eukaryota</taxon>
        <taxon>Fungi</taxon>
        <taxon>Dikarya</taxon>
        <taxon>Basidiomycota</taxon>
        <taxon>Agaricomycotina</taxon>
        <taxon>Tremellomycetes</taxon>
        <taxon>Tremellales</taxon>
        <taxon>Cuniculitremaceae</taxon>
        <taxon>Kockovaella</taxon>
    </lineage>
</organism>
<dbReference type="RefSeq" id="XP_021870672.1">
    <property type="nucleotide sequence ID" value="XM_022018263.1"/>
</dbReference>
<accession>A0A1Y1UEY1</accession>
<protein>
    <recommendedName>
        <fullName evidence="4">Myb-like domain-containing protein</fullName>
    </recommendedName>
</protein>
<dbReference type="Proteomes" id="UP000193218">
    <property type="component" value="Unassembled WGS sequence"/>
</dbReference>
<proteinExistence type="predicted"/>
<evidence type="ECO:0000313" key="3">
    <source>
        <dbReference type="Proteomes" id="UP000193218"/>
    </source>
</evidence>
<dbReference type="EMBL" id="NBSH01000007">
    <property type="protein sequence ID" value="ORX36603.1"/>
    <property type="molecule type" value="Genomic_DNA"/>
</dbReference>
<feature type="compositionally biased region" description="Polar residues" evidence="1">
    <location>
        <begin position="1"/>
        <end position="11"/>
    </location>
</feature>
<gene>
    <name evidence="2" type="ORF">BD324DRAFT_651092</name>
</gene>
<feature type="region of interest" description="Disordered" evidence="1">
    <location>
        <begin position="1"/>
        <end position="50"/>
    </location>
</feature>
<dbReference type="OrthoDB" id="2563576at2759"/>